<keyword evidence="2" id="KW-0012">Acyltransferase</keyword>
<dbReference type="InterPro" id="IPR050832">
    <property type="entry name" value="Bact_Acetyltransf"/>
</dbReference>
<dbReference type="OrthoDB" id="7188775at2"/>
<feature type="domain" description="N-acetyltransferase" evidence="3">
    <location>
        <begin position="3"/>
        <end position="146"/>
    </location>
</feature>
<dbReference type="InterPro" id="IPR000182">
    <property type="entry name" value="GNAT_dom"/>
</dbReference>
<dbReference type="CDD" id="cd04301">
    <property type="entry name" value="NAT_SF"/>
    <property type="match status" value="1"/>
</dbReference>
<keyword evidence="5" id="KW-1185">Reference proteome</keyword>
<dbReference type="PROSITE" id="PS51186">
    <property type="entry name" value="GNAT"/>
    <property type="match status" value="1"/>
</dbReference>
<reference evidence="4 5" key="1">
    <citation type="submission" date="2019-01" db="EMBL/GenBank/DDBJ databases">
        <authorList>
            <person name="Chen W.-M."/>
        </authorList>
    </citation>
    <scope>NUCLEOTIDE SEQUENCE [LARGE SCALE GENOMIC DNA]</scope>
    <source>
        <strain evidence="4 5">CCP-6</strain>
    </source>
</reference>
<evidence type="ECO:0000313" key="4">
    <source>
        <dbReference type="EMBL" id="RVT98571.1"/>
    </source>
</evidence>
<dbReference type="RefSeq" id="WP_127785043.1">
    <property type="nucleotide sequence ID" value="NZ_SACL01000001.1"/>
</dbReference>
<dbReference type="InterPro" id="IPR016181">
    <property type="entry name" value="Acyl_CoA_acyltransferase"/>
</dbReference>
<name>A0A437MLP9_9PROT</name>
<evidence type="ECO:0000259" key="3">
    <source>
        <dbReference type="PROSITE" id="PS51186"/>
    </source>
</evidence>
<sequence length="146" mass="15977">MTLVIRPVVPADGPAMVGLLHQLGYTAWQGPAVEANLTRLLATGNDPVLVAERDGRPVGLMGLHMFHALNYAYRVARITALVVDEGERGTGLGRMLVDAAEELARRGGCEALELTSGMHRPKAHEFYRRIGFNDQALRFHRPIAPL</sequence>
<keyword evidence="1 4" id="KW-0808">Transferase</keyword>
<dbReference type="Gene3D" id="3.40.630.30">
    <property type="match status" value="1"/>
</dbReference>
<gene>
    <name evidence="4" type="ORF">EOD42_00170</name>
</gene>
<evidence type="ECO:0000256" key="1">
    <source>
        <dbReference type="ARBA" id="ARBA00022679"/>
    </source>
</evidence>
<evidence type="ECO:0000313" key="5">
    <source>
        <dbReference type="Proteomes" id="UP000282957"/>
    </source>
</evidence>
<protein>
    <submittedName>
        <fullName evidence="4">GNAT family N-acetyltransferase</fullName>
    </submittedName>
</protein>
<accession>A0A437MLP9</accession>
<dbReference type="SUPFAM" id="SSF55729">
    <property type="entry name" value="Acyl-CoA N-acyltransferases (Nat)"/>
    <property type="match status" value="1"/>
</dbReference>
<dbReference type="Proteomes" id="UP000282957">
    <property type="component" value="Unassembled WGS sequence"/>
</dbReference>
<proteinExistence type="predicted"/>
<dbReference type="EMBL" id="SACL01000001">
    <property type="protein sequence ID" value="RVT98571.1"/>
    <property type="molecule type" value="Genomic_DNA"/>
</dbReference>
<comment type="caution">
    <text evidence="4">The sequence shown here is derived from an EMBL/GenBank/DDBJ whole genome shotgun (WGS) entry which is preliminary data.</text>
</comment>
<evidence type="ECO:0000256" key="2">
    <source>
        <dbReference type="ARBA" id="ARBA00023315"/>
    </source>
</evidence>
<dbReference type="AlphaFoldDB" id="A0A437MLP9"/>
<dbReference type="GO" id="GO:0016747">
    <property type="term" value="F:acyltransferase activity, transferring groups other than amino-acyl groups"/>
    <property type="evidence" value="ECO:0007669"/>
    <property type="project" value="InterPro"/>
</dbReference>
<organism evidence="4 5">
    <name type="scientific">Rhodovarius crocodyli</name>
    <dbReference type="NCBI Taxonomy" id="1979269"/>
    <lineage>
        <taxon>Bacteria</taxon>
        <taxon>Pseudomonadati</taxon>
        <taxon>Pseudomonadota</taxon>
        <taxon>Alphaproteobacteria</taxon>
        <taxon>Acetobacterales</taxon>
        <taxon>Roseomonadaceae</taxon>
        <taxon>Rhodovarius</taxon>
    </lineage>
</organism>
<dbReference type="PANTHER" id="PTHR43877">
    <property type="entry name" value="AMINOALKYLPHOSPHONATE N-ACETYLTRANSFERASE-RELATED-RELATED"/>
    <property type="match status" value="1"/>
</dbReference>
<dbReference type="Pfam" id="PF00583">
    <property type="entry name" value="Acetyltransf_1"/>
    <property type="match status" value="1"/>
</dbReference>